<protein>
    <submittedName>
        <fullName evidence="1">Uncharacterized protein</fullName>
    </submittedName>
</protein>
<evidence type="ECO:0000313" key="1">
    <source>
        <dbReference type="EMBL" id="JAD23149.1"/>
    </source>
</evidence>
<name>A0A0A8YB20_ARUDO</name>
<reference evidence="1" key="2">
    <citation type="journal article" date="2015" name="Data Brief">
        <title>Shoot transcriptome of the giant reed, Arundo donax.</title>
        <authorList>
            <person name="Barrero R.A."/>
            <person name="Guerrero F.D."/>
            <person name="Moolhuijzen P."/>
            <person name="Goolsby J.A."/>
            <person name="Tidwell J."/>
            <person name="Bellgard S.E."/>
            <person name="Bellgard M.I."/>
        </authorList>
    </citation>
    <scope>NUCLEOTIDE SEQUENCE</scope>
    <source>
        <tissue evidence="1">Shoot tissue taken approximately 20 cm above the soil surface</tissue>
    </source>
</reference>
<reference evidence="1" key="1">
    <citation type="submission" date="2014-09" db="EMBL/GenBank/DDBJ databases">
        <authorList>
            <person name="Magalhaes I.L.F."/>
            <person name="Oliveira U."/>
            <person name="Santos F.R."/>
            <person name="Vidigal T.H.D.A."/>
            <person name="Brescovit A.D."/>
            <person name="Santos A.J."/>
        </authorList>
    </citation>
    <scope>NUCLEOTIDE SEQUENCE</scope>
    <source>
        <tissue evidence="1">Shoot tissue taken approximately 20 cm above the soil surface</tissue>
    </source>
</reference>
<accession>A0A0A8YB20</accession>
<proteinExistence type="predicted"/>
<sequence length="115" mass="13564">MQHQTINNGPLWSCRAGLHISALGHQLWKRRGLLPKLSVQLKDQHRQRLCSHCLLVVARHSVYRRVLAPEAEFDVKSYPSNLLTQVCCGMVERRWSSRNLRLKWSMRMRKGRVHR</sequence>
<dbReference type="EMBL" id="GBRH01274746">
    <property type="protein sequence ID" value="JAD23149.1"/>
    <property type="molecule type" value="Transcribed_RNA"/>
</dbReference>
<dbReference type="AlphaFoldDB" id="A0A0A8YB20"/>
<organism evidence="1">
    <name type="scientific">Arundo donax</name>
    <name type="common">Giant reed</name>
    <name type="synonym">Donax arundinaceus</name>
    <dbReference type="NCBI Taxonomy" id="35708"/>
    <lineage>
        <taxon>Eukaryota</taxon>
        <taxon>Viridiplantae</taxon>
        <taxon>Streptophyta</taxon>
        <taxon>Embryophyta</taxon>
        <taxon>Tracheophyta</taxon>
        <taxon>Spermatophyta</taxon>
        <taxon>Magnoliopsida</taxon>
        <taxon>Liliopsida</taxon>
        <taxon>Poales</taxon>
        <taxon>Poaceae</taxon>
        <taxon>PACMAD clade</taxon>
        <taxon>Arundinoideae</taxon>
        <taxon>Arundineae</taxon>
        <taxon>Arundo</taxon>
    </lineage>
</organism>